<organism evidence="1 2">
    <name type="scientific">Gulbenkiania mobilis</name>
    <dbReference type="NCBI Taxonomy" id="397457"/>
    <lineage>
        <taxon>Bacteria</taxon>
        <taxon>Pseudomonadati</taxon>
        <taxon>Pseudomonadota</taxon>
        <taxon>Betaproteobacteria</taxon>
        <taxon>Neisseriales</taxon>
        <taxon>Chromobacteriaceae</taxon>
        <taxon>Gulbenkiania</taxon>
    </lineage>
</organism>
<evidence type="ECO:0000313" key="2">
    <source>
        <dbReference type="Proteomes" id="UP000294801"/>
    </source>
</evidence>
<evidence type="ECO:0000313" key="1">
    <source>
        <dbReference type="EMBL" id="TCW31449.1"/>
    </source>
</evidence>
<dbReference type="RefSeq" id="WP_132098507.1">
    <property type="nucleotide sequence ID" value="NZ_SMDA01000005.1"/>
</dbReference>
<dbReference type="EMBL" id="SMDA01000005">
    <property type="protein sequence ID" value="TCW31449.1"/>
    <property type="molecule type" value="Genomic_DNA"/>
</dbReference>
<gene>
    <name evidence="1" type="ORF">EV669_105150</name>
</gene>
<keyword evidence="2" id="KW-1185">Reference proteome</keyword>
<protein>
    <submittedName>
        <fullName evidence="1">Uncharacterized protein</fullName>
    </submittedName>
</protein>
<sequence length="77" mass="8954">MKAIGNMQQVRTQLMLRGYRSVEEWAQSRGHISASVRRAIYDWGQREDREPHGGITRQIMADLRKTLADEPVMLEVE</sequence>
<proteinExistence type="predicted"/>
<dbReference type="Proteomes" id="UP000294801">
    <property type="component" value="Unassembled WGS sequence"/>
</dbReference>
<accession>A0ABY2CWS5</accession>
<name>A0ABY2CWS5_GULMO</name>
<comment type="caution">
    <text evidence="1">The sequence shown here is derived from an EMBL/GenBank/DDBJ whole genome shotgun (WGS) entry which is preliminary data.</text>
</comment>
<reference evidence="1 2" key="1">
    <citation type="submission" date="2019-03" db="EMBL/GenBank/DDBJ databases">
        <title>Genomic Encyclopedia of Type Strains, Phase IV (KMG-IV): sequencing the most valuable type-strain genomes for metagenomic binning, comparative biology and taxonomic classification.</title>
        <authorList>
            <person name="Goeker M."/>
        </authorList>
    </citation>
    <scope>NUCLEOTIDE SEQUENCE [LARGE SCALE GENOMIC DNA]</scope>
    <source>
        <strain evidence="1 2">DSM 18507</strain>
    </source>
</reference>